<proteinExistence type="predicted"/>
<dbReference type="InterPro" id="IPR045206">
    <property type="entry name" value="Maestro_heat-like_prot"/>
</dbReference>
<accession>S7NDL5</accession>
<feature type="region of interest" description="Disordered" evidence="2">
    <location>
        <begin position="117"/>
        <end position="153"/>
    </location>
</feature>
<dbReference type="Pfam" id="PF21047">
    <property type="entry name" value="HEAT_Maestro"/>
    <property type="match status" value="1"/>
</dbReference>
<dbReference type="Proteomes" id="UP000052978">
    <property type="component" value="Unassembled WGS sequence"/>
</dbReference>
<gene>
    <name evidence="6" type="ORF">D623_10020485</name>
</gene>
<feature type="domain" description="Maestro/Maestro-like HEAT-repeats" evidence="5">
    <location>
        <begin position="993"/>
        <end position="1254"/>
    </location>
</feature>
<dbReference type="InterPro" id="IPR055408">
    <property type="entry name" value="HEAT_MROH2B-like"/>
</dbReference>
<keyword evidence="7" id="KW-1185">Reference proteome</keyword>
<evidence type="ECO:0000259" key="5">
    <source>
        <dbReference type="Pfam" id="PF23227"/>
    </source>
</evidence>
<dbReference type="PANTHER" id="PTHR23120">
    <property type="entry name" value="MAESTRO-RELATED HEAT DOMAIN-CONTAINING"/>
    <property type="match status" value="1"/>
</dbReference>
<dbReference type="PANTHER" id="PTHR23120:SF17">
    <property type="entry name" value="MAESTRO HEAT-LIKE REPEAT-CONTAINING PROTEIN FAMILY MEMBER 7"/>
    <property type="match status" value="1"/>
</dbReference>
<dbReference type="EMBL" id="KE164147">
    <property type="protein sequence ID" value="EPQ15419.1"/>
    <property type="molecule type" value="Genomic_DNA"/>
</dbReference>
<feature type="domain" description="MROH2B-like HEAT-repeats" evidence="4">
    <location>
        <begin position="477"/>
        <end position="563"/>
    </location>
</feature>
<evidence type="ECO:0000313" key="7">
    <source>
        <dbReference type="Proteomes" id="UP000052978"/>
    </source>
</evidence>
<evidence type="ECO:0000259" key="3">
    <source>
        <dbReference type="Pfam" id="PF21047"/>
    </source>
</evidence>
<evidence type="ECO:0000256" key="1">
    <source>
        <dbReference type="ARBA" id="ARBA00022737"/>
    </source>
</evidence>
<dbReference type="Gene3D" id="1.25.10.10">
    <property type="entry name" value="Leucine-rich Repeat Variant"/>
    <property type="match status" value="1"/>
</dbReference>
<dbReference type="SUPFAM" id="SSF48371">
    <property type="entry name" value="ARM repeat"/>
    <property type="match status" value="1"/>
</dbReference>
<feature type="compositionally biased region" description="Polar residues" evidence="2">
    <location>
        <begin position="138"/>
        <end position="148"/>
    </location>
</feature>
<sequence length="1310" mass="143725">MALSQRASLVLCEDPKKTPSFSSTGAPGLGSDTISGPNPVTDLVPALTVPPSPGLALVPDLHPILSPVSEEAPGLVSDSTPSPDESGAVAPAALQTTPPLSGEALGLELNHISRPNSQEALHPASPLVLSPDSAEAQGPSSDNPSGLNSEEAFNPHSSKAFELGQNNSNPSRSESNPFLRTFSREALVLGHCLSRPCSKALLIPASGSMDSPSNHLLSVGSRTISKLDLKGAPGPCGTLSPSTNETIKLVSQDISGSVSKRSFGAAWKTSSKGNINVALNSNSRSDVNMTVTQASCLTLIPGFQDDISLRSSTRRPNSVLSPTSCMTLIMGSKETLSLSSSLIFSDTSTLTLSSQQDDSEDNTIHTVPLEESQSWSEMANSEMSRFPLVFPTCNTADKGTAAFHSVPERTFSEETSCLVNAPGEREDGEDGNKMTLVENVIALQKSQDVPEGDGEKKTMMKKMMVWEPHPICGFGRQIQEEPLDSLSSSVRQEAMETLTQLSHTQPTLGARERSELVNTCVRSVFSLPSVQAMQEKDEAKAESIQILYRQTLDALQTLLNALFVEDPTPAGLKSILETQSLRLQRKQMSSGFPALGLLLGRLILRIGDPEEDIGREALDGIAVLYTILELQKRARDKRETDQRELYESNKRFLGPYNPASPCQNILRVIAEFGDFLGPQQVKDLLLAALEGLTGGSEAEAQGRDSGEMMQLASEVTLSSVLEWYRHRALEVIPEIMQAIYVQLSHIQEPRAREVALLPISLLASSFMTEVVVALLMCPLPLDSNGAEMWRQLILGKPSCEVRDLLDLLLTSLKEKPVTKKGRASIVPLAAASGLCELLSVNSCLGRVRRLYPQLLLALLIQVHYHIGLNLPHRLPSQPDRKDAKKDAQPSVFEPVRWVVKVVKTLLLKMGCSYEATFLDDQGGWELMGQEENHHRGVSLLARAMVQYSCQERCRILYLLIPLLERGDEKHKITATAFFVEMEQVRRIPEEYSLGRMAEGLNHQNPIMKVLSIRGLVILARKTEKTAKVQALLPSMVKGLKSVDGLLVMEAGHNLKTIFKEQDRKLNDGSVYVELLQILLPHFSDAREDVRFFCINLYGKVVQKLRSPCTPAMEQQLVSTLVPLLLTMQEGNTKVGQLCVKTLFRCSCFMAWELPKRAYSRKPWDSQQQAVTKICNYLVNTHRDSALTFLSQSLEYSNNSRASLRKSSVLLIGSLVPFMDSIMTEDRLNEVKAALENLRHDPEASVCICAAQAQDNILASCWRTSWPMPHADLWVCDPAATHRWSSSCENLPTSHQPRSWIMQALGSWTTS</sequence>
<dbReference type="eggNOG" id="KOG2032">
    <property type="taxonomic scope" value="Eukaryota"/>
</dbReference>
<keyword evidence="1" id="KW-0677">Repeat</keyword>
<dbReference type="InterPro" id="IPR011989">
    <property type="entry name" value="ARM-like"/>
</dbReference>
<dbReference type="InterPro" id="IPR016024">
    <property type="entry name" value="ARM-type_fold"/>
</dbReference>
<protein>
    <submittedName>
        <fullName evidence="6">HEAT repeat-containing protein 8</fullName>
    </submittedName>
</protein>
<dbReference type="Pfam" id="PF23210">
    <property type="entry name" value="HEAT_Maestro_2"/>
    <property type="match status" value="1"/>
</dbReference>
<evidence type="ECO:0000256" key="2">
    <source>
        <dbReference type="SAM" id="MobiDB-lite"/>
    </source>
</evidence>
<name>S7NDL5_MYOBR</name>
<dbReference type="Pfam" id="PF23227">
    <property type="entry name" value="HEAT_MROH2B_C"/>
    <property type="match status" value="1"/>
</dbReference>
<dbReference type="GO" id="GO:0005737">
    <property type="term" value="C:cytoplasm"/>
    <property type="evidence" value="ECO:0007669"/>
    <property type="project" value="TreeGrafter"/>
</dbReference>
<feature type="region of interest" description="Disordered" evidence="2">
    <location>
        <begin position="14"/>
        <end position="37"/>
    </location>
</feature>
<reference evidence="6 7" key="1">
    <citation type="journal article" date="2013" name="Nat. Commun.">
        <title>Genome analysis reveals insights into physiology and longevity of the Brandt's bat Myotis brandtii.</title>
        <authorList>
            <person name="Seim I."/>
            <person name="Fang X."/>
            <person name="Xiong Z."/>
            <person name="Lobanov A.V."/>
            <person name="Huang Z."/>
            <person name="Ma S."/>
            <person name="Feng Y."/>
            <person name="Turanov A.A."/>
            <person name="Zhu Y."/>
            <person name="Lenz T.L."/>
            <person name="Gerashchenko M.V."/>
            <person name="Fan D."/>
            <person name="Hee Yim S."/>
            <person name="Yao X."/>
            <person name="Jordan D."/>
            <person name="Xiong Y."/>
            <person name="Ma Y."/>
            <person name="Lyapunov A.N."/>
            <person name="Chen G."/>
            <person name="Kulakova O.I."/>
            <person name="Sun Y."/>
            <person name="Lee S.G."/>
            <person name="Bronson R.T."/>
            <person name="Moskalev A.A."/>
            <person name="Sunyaev S.R."/>
            <person name="Zhang G."/>
            <person name="Krogh A."/>
            <person name="Wang J."/>
            <person name="Gladyshev V.N."/>
        </authorList>
    </citation>
    <scope>NUCLEOTIDE SEQUENCE [LARGE SCALE GENOMIC DNA]</scope>
</reference>
<feature type="domain" description="Maestro-like HEAT-repeats" evidence="3">
    <location>
        <begin position="586"/>
        <end position="798"/>
    </location>
</feature>
<feature type="region of interest" description="Disordered" evidence="2">
    <location>
        <begin position="66"/>
        <end position="90"/>
    </location>
</feature>
<dbReference type="InterPro" id="IPR048465">
    <property type="entry name" value="Maestro-like_HEAT"/>
</dbReference>
<organism evidence="6 7">
    <name type="scientific">Myotis brandtii</name>
    <name type="common">Brandt's bat</name>
    <dbReference type="NCBI Taxonomy" id="109478"/>
    <lineage>
        <taxon>Eukaryota</taxon>
        <taxon>Metazoa</taxon>
        <taxon>Chordata</taxon>
        <taxon>Craniata</taxon>
        <taxon>Vertebrata</taxon>
        <taxon>Euteleostomi</taxon>
        <taxon>Mammalia</taxon>
        <taxon>Eutheria</taxon>
        <taxon>Laurasiatheria</taxon>
        <taxon>Chiroptera</taxon>
        <taxon>Yangochiroptera</taxon>
        <taxon>Vespertilionidae</taxon>
        <taxon>Myotis</taxon>
    </lineage>
</organism>
<evidence type="ECO:0000259" key="4">
    <source>
        <dbReference type="Pfam" id="PF23210"/>
    </source>
</evidence>
<evidence type="ECO:0000313" key="6">
    <source>
        <dbReference type="EMBL" id="EPQ15419.1"/>
    </source>
</evidence>
<dbReference type="InterPro" id="IPR055406">
    <property type="entry name" value="HEAT_Maestro"/>
</dbReference>